<keyword evidence="2" id="KW-1185">Reference proteome</keyword>
<reference evidence="1" key="1">
    <citation type="submission" date="2021-05" db="EMBL/GenBank/DDBJ databases">
        <authorList>
            <person name="Scholz U."/>
            <person name="Mascher M."/>
            <person name="Fiebig A."/>
        </authorList>
    </citation>
    <scope>NUCLEOTIDE SEQUENCE [LARGE SCALE GENOMIC DNA]</scope>
</reference>
<evidence type="ECO:0000313" key="1">
    <source>
        <dbReference type="EnsemblPlants" id="AVESA.00010b.r2.5AG0859300.1.CDS.1"/>
    </source>
</evidence>
<evidence type="ECO:0000313" key="2">
    <source>
        <dbReference type="Proteomes" id="UP001732700"/>
    </source>
</evidence>
<accession>A0ACD5XVE5</accession>
<organism evidence="1 2">
    <name type="scientific">Avena sativa</name>
    <name type="common">Oat</name>
    <dbReference type="NCBI Taxonomy" id="4498"/>
    <lineage>
        <taxon>Eukaryota</taxon>
        <taxon>Viridiplantae</taxon>
        <taxon>Streptophyta</taxon>
        <taxon>Embryophyta</taxon>
        <taxon>Tracheophyta</taxon>
        <taxon>Spermatophyta</taxon>
        <taxon>Magnoliopsida</taxon>
        <taxon>Liliopsida</taxon>
        <taxon>Poales</taxon>
        <taxon>Poaceae</taxon>
        <taxon>BOP clade</taxon>
        <taxon>Pooideae</taxon>
        <taxon>Poodae</taxon>
        <taxon>Poeae</taxon>
        <taxon>Poeae Chloroplast Group 1 (Aveneae type)</taxon>
        <taxon>Aveninae</taxon>
        <taxon>Avena</taxon>
    </lineage>
</organism>
<proteinExistence type="predicted"/>
<protein>
    <submittedName>
        <fullName evidence="1">Uncharacterized protein</fullName>
    </submittedName>
</protein>
<name>A0ACD5XVE5_AVESA</name>
<dbReference type="Proteomes" id="UP001732700">
    <property type="component" value="Chromosome 5A"/>
</dbReference>
<reference evidence="1" key="2">
    <citation type="submission" date="2025-09" db="UniProtKB">
        <authorList>
            <consortium name="EnsemblPlants"/>
        </authorList>
    </citation>
    <scope>IDENTIFICATION</scope>
</reference>
<dbReference type="EnsemblPlants" id="AVESA.00010b.r2.5AG0859300.1">
    <property type="protein sequence ID" value="AVESA.00010b.r2.5AG0859300.1.CDS.1"/>
    <property type="gene ID" value="AVESA.00010b.r2.5AG0859300"/>
</dbReference>
<sequence>MFVTTEFILSSSTSILVPVCWNECIDEGILHYFFLIMVILICRVCLLFYEIIQHTMALLLDLTMNFTAMFLLLHWRLMQIGMRPHLKGSKENTRETTTVFLPQDILASILVRLPGSDLRRLRRVCRQWRDIISDPTFIYAHMVQKPRLPPTHTIVFFPGTAYGGHKDPGNGRGFLFDEHWRLTAELAVGRWDELIGACNGLLCFLESGQGSIKIVEPFTGESLTVPLPPEASGLRWNVNSAAYCFGFDAVSRRYKIVHHGYLEDSSPPREGESVDDEELHVHTVGAGGKGWTRLHLGRKIYGEAYGDPSYADGAVYWPTGGHGKRGRDKKLVRFDLATEKVTLEAAVRLQLDAPGQETAEFCRMVDLTPCMMTYGLHCEWDAWFPEDEEGGASCFPGGCVLLSDSYDYGLYLRSMERSLKLGPRKLLFEASEDQPPVYDYNGRASFVPVCPHQQLPIAGGQPGPSEDYCASIFGYTPTVSAAPLALYFGTPSP</sequence>